<dbReference type="EnsemblPlants" id="TuG1812G0300001627.01.T01">
    <property type="protein sequence ID" value="TuG1812G0300001627.01.T01.cds332457"/>
    <property type="gene ID" value="TuG1812G0300001627.01"/>
</dbReference>
<reference evidence="1" key="3">
    <citation type="submission" date="2022-06" db="UniProtKB">
        <authorList>
            <consortium name="EnsemblPlants"/>
        </authorList>
    </citation>
    <scope>IDENTIFICATION</scope>
</reference>
<keyword evidence="2" id="KW-1185">Reference proteome</keyword>
<evidence type="ECO:0000313" key="1">
    <source>
        <dbReference type="EnsemblPlants" id="TuG1812G0300001627.01.T01.cds332457"/>
    </source>
</evidence>
<dbReference type="Gramene" id="TuG1812G0300001627.01.T01">
    <property type="protein sequence ID" value="TuG1812G0300001627.01.T01.cds332457"/>
    <property type="gene ID" value="TuG1812G0300001627.01"/>
</dbReference>
<reference evidence="1" key="2">
    <citation type="submission" date="2018-03" db="EMBL/GenBank/DDBJ databases">
        <title>The Triticum urartu genome reveals the dynamic nature of wheat genome evolution.</title>
        <authorList>
            <person name="Ling H."/>
            <person name="Ma B."/>
            <person name="Shi X."/>
            <person name="Liu H."/>
            <person name="Dong L."/>
            <person name="Sun H."/>
            <person name="Cao Y."/>
            <person name="Gao Q."/>
            <person name="Zheng S."/>
            <person name="Li Y."/>
            <person name="Yu Y."/>
            <person name="Du H."/>
            <person name="Qi M."/>
            <person name="Li Y."/>
            <person name="Yu H."/>
            <person name="Cui Y."/>
            <person name="Wang N."/>
            <person name="Chen C."/>
            <person name="Wu H."/>
            <person name="Zhao Y."/>
            <person name="Zhang J."/>
            <person name="Li Y."/>
            <person name="Zhou W."/>
            <person name="Zhang B."/>
            <person name="Hu W."/>
            <person name="Eijk M."/>
            <person name="Tang J."/>
            <person name="Witsenboer H."/>
            <person name="Zhao S."/>
            <person name="Li Z."/>
            <person name="Zhang A."/>
            <person name="Wang D."/>
            <person name="Liang C."/>
        </authorList>
    </citation>
    <scope>NUCLEOTIDE SEQUENCE [LARGE SCALE GENOMIC DNA]</scope>
    <source>
        <strain evidence="1">cv. G1812</strain>
    </source>
</reference>
<dbReference type="Proteomes" id="UP000015106">
    <property type="component" value="Chromosome 3"/>
</dbReference>
<evidence type="ECO:0000313" key="2">
    <source>
        <dbReference type="Proteomes" id="UP000015106"/>
    </source>
</evidence>
<reference evidence="2" key="1">
    <citation type="journal article" date="2013" name="Nature">
        <title>Draft genome of the wheat A-genome progenitor Triticum urartu.</title>
        <authorList>
            <person name="Ling H.Q."/>
            <person name="Zhao S."/>
            <person name="Liu D."/>
            <person name="Wang J."/>
            <person name="Sun H."/>
            <person name="Zhang C."/>
            <person name="Fan H."/>
            <person name="Li D."/>
            <person name="Dong L."/>
            <person name="Tao Y."/>
            <person name="Gao C."/>
            <person name="Wu H."/>
            <person name="Li Y."/>
            <person name="Cui Y."/>
            <person name="Guo X."/>
            <person name="Zheng S."/>
            <person name="Wang B."/>
            <person name="Yu K."/>
            <person name="Liang Q."/>
            <person name="Yang W."/>
            <person name="Lou X."/>
            <person name="Chen J."/>
            <person name="Feng M."/>
            <person name="Jian J."/>
            <person name="Zhang X."/>
            <person name="Luo G."/>
            <person name="Jiang Y."/>
            <person name="Liu J."/>
            <person name="Wang Z."/>
            <person name="Sha Y."/>
            <person name="Zhang B."/>
            <person name="Wu H."/>
            <person name="Tang D."/>
            <person name="Shen Q."/>
            <person name="Xue P."/>
            <person name="Zou S."/>
            <person name="Wang X."/>
            <person name="Liu X."/>
            <person name="Wang F."/>
            <person name="Yang Y."/>
            <person name="An X."/>
            <person name="Dong Z."/>
            <person name="Zhang K."/>
            <person name="Zhang X."/>
            <person name="Luo M.C."/>
            <person name="Dvorak J."/>
            <person name="Tong Y."/>
            <person name="Wang J."/>
            <person name="Yang H."/>
            <person name="Li Z."/>
            <person name="Wang D."/>
            <person name="Zhang A."/>
            <person name="Wang J."/>
        </authorList>
    </citation>
    <scope>NUCLEOTIDE SEQUENCE</scope>
    <source>
        <strain evidence="2">cv. G1812</strain>
    </source>
</reference>
<proteinExistence type="predicted"/>
<dbReference type="AlphaFoldDB" id="A0A8R7PR39"/>
<organism evidence="1 2">
    <name type="scientific">Triticum urartu</name>
    <name type="common">Red wild einkorn</name>
    <name type="synonym">Crithodium urartu</name>
    <dbReference type="NCBI Taxonomy" id="4572"/>
    <lineage>
        <taxon>Eukaryota</taxon>
        <taxon>Viridiplantae</taxon>
        <taxon>Streptophyta</taxon>
        <taxon>Embryophyta</taxon>
        <taxon>Tracheophyta</taxon>
        <taxon>Spermatophyta</taxon>
        <taxon>Magnoliopsida</taxon>
        <taxon>Liliopsida</taxon>
        <taxon>Poales</taxon>
        <taxon>Poaceae</taxon>
        <taxon>BOP clade</taxon>
        <taxon>Pooideae</taxon>
        <taxon>Triticodae</taxon>
        <taxon>Triticeae</taxon>
        <taxon>Triticinae</taxon>
        <taxon>Triticum</taxon>
    </lineage>
</organism>
<sequence>GKADAETPQFCTVRALYRSHQVKSLTGWGHNLLLGARCCWPELQELENDGQHMVTSSCQSQFRGKPNVSRYVMYRRTCVTVDHDAIFKSMNIKCVDPIG</sequence>
<accession>A0A8R7PR39</accession>
<protein>
    <submittedName>
        <fullName evidence="1">Uncharacterized protein</fullName>
    </submittedName>
</protein>
<name>A0A8R7PR39_TRIUA</name>